<dbReference type="InterPro" id="IPR050754">
    <property type="entry name" value="FKBP4/5/8-like"/>
</dbReference>
<reference evidence="2 3" key="1">
    <citation type="submission" date="2020-06" db="EMBL/GenBank/DDBJ databases">
        <authorList>
            <consortium name="Wellcome Sanger Institute Data Sharing"/>
        </authorList>
    </citation>
    <scope>NUCLEOTIDE SEQUENCE [LARGE SCALE GENOMIC DNA]</scope>
</reference>
<dbReference type="SMART" id="SM00028">
    <property type="entry name" value="TPR"/>
    <property type="match status" value="2"/>
</dbReference>
<proteinExistence type="predicted"/>
<feature type="repeat" description="TPR" evidence="1">
    <location>
        <begin position="293"/>
        <end position="326"/>
    </location>
</feature>
<dbReference type="InterPro" id="IPR019734">
    <property type="entry name" value="TPR_rpt"/>
</dbReference>
<dbReference type="RefSeq" id="XP_028850402.1">
    <property type="nucleotide sequence ID" value="XM_028994569.1"/>
</dbReference>
<dbReference type="Proteomes" id="UP000694580">
    <property type="component" value="Chromosome 10"/>
</dbReference>
<keyword evidence="3" id="KW-1185">Reference proteome</keyword>
<dbReference type="GeneID" id="114798680"/>
<keyword evidence="1" id="KW-0802">TPR repeat</keyword>
<evidence type="ECO:0008006" key="4">
    <source>
        <dbReference type="Google" id="ProtNLM"/>
    </source>
</evidence>
<dbReference type="Ensembl" id="ENSDCDT00010014475.1">
    <property type="protein sequence ID" value="ENSDCDP00010013717.1"/>
    <property type="gene ID" value="ENSDCDG00010006289.1"/>
</dbReference>
<dbReference type="RefSeq" id="XP_028850403.1">
    <property type="nucleotide sequence ID" value="XM_028994570.1"/>
</dbReference>
<reference evidence="2" key="2">
    <citation type="submission" date="2025-08" db="UniProtKB">
        <authorList>
            <consortium name="Ensembl"/>
        </authorList>
    </citation>
    <scope>IDENTIFICATION</scope>
</reference>
<dbReference type="AlphaFoldDB" id="A0AAY4AY51"/>
<dbReference type="PANTHER" id="PTHR46512">
    <property type="entry name" value="PEPTIDYLPROLYL ISOMERASE"/>
    <property type="match status" value="1"/>
</dbReference>
<dbReference type="SUPFAM" id="SSF48452">
    <property type="entry name" value="TPR-like"/>
    <property type="match status" value="1"/>
</dbReference>
<dbReference type="PROSITE" id="PS50005">
    <property type="entry name" value="TPR"/>
    <property type="match status" value="2"/>
</dbReference>
<evidence type="ECO:0000256" key="1">
    <source>
        <dbReference type="PROSITE-ProRule" id="PRU00339"/>
    </source>
</evidence>
<sequence length="359" mass="39614">MLSWVSVCPGGLWNVQREWMGERRRGCETPHLGSVCRVRVRCRTDEVTQTQRPEDADVSPVVPTAAPATACPRSCKSVLQVPLDDWFRLRVGEGQCDITEGCVEGMRAGEVCVLKVMPLNEDSMPKITHAGPDCHPDYPEGQVSSRYTLELHSFSPGKESWEMTPGEKWSWVKSHKERGGNRFVKGDVWGAADSYCRAIKLLITLAKRTAGDKDGHGSMAANSEAGGSLTSCVHEETSLTTEVSDQFTLTEKEYHLMKAELHSNLALCQLKLGQPSKARESSSRATNLNPTNAKAWYRLGQASVLVGELNDARRAFGRVLELEPNSASARKALKQLNVQEKELDSKLAQRLSKMFSSAP</sequence>
<dbReference type="GeneTree" id="ENSGT00940000166364"/>
<reference evidence="2" key="3">
    <citation type="submission" date="2025-09" db="UniProtKB">
        <authorList>
            <consortium name="Ensembl"/>
        </authorList>
    </citation>
    <scope>IDENTIFICATION</scope>
</reference>
<evidence type="ECO:0000313" key="2">
    <source>
        <dbReference type="Ensembl" id="ENSDCDP00010013717.1"/>
    </source>
</evidence>
<evidence type="ECO:0000313" key="3">
    <source>
        <dbReference type="Proteomes" id="UP000694580"/>
    </source>
</evidence>
<dbReference type="Pfam" id="PF14559">
    <property type="entry name" value="TPR_19"/>
    <property type="match status" value="1"/>
</dbReference>
<protein>
    <recommendedName>
        <fullName evidence="4">FK506-binding protein-like</fullName>
    </recommendedName>
</protein>
<name>A0AAY4AY51_9TELE</name>
<gene>
    <name evidence="2" type="primary">FKBPL</name>
</gene>
<dbReference type="InterPro" id="IPR011990">
    <property type="entry name" value="TPR-like_helical_dom_sf"/>
</dbReference>
<dbReference type="Gene3D" id="1.25.40.10">
    <property type="entry name" value="Tetratricopeptide repeat domain"/>
    <property type="match status" value="1"/>
</dbReference>
<feature type="repeat" description="TPR" evidence="1">
    <location>
        <begin position="259"/>
        <end position="292"/>
    </location>
</feature>
<organism evidence="2 3">
    <name type="scientific">Denticeps clupeoides</name>
    <name type="common">denticle herring</name>
    <dbReference type="NCBI Taxonomy" id="299321"/>
    <lineage>
        <taxon>Eukaryota</taxon>
        <taxon>Metazoa</taxon>
        <taxon>Chordata</taxon>
        <taxon>Craniata</taxon>
        <taxon>Vertebrata</taxon>
        <taxon>Euteleostomi</taxon>
        <taxon>Actinopterygii</taxon>
        <taxon>Neopterygii</taxon>
        <taxon>Teleostei</taxon>
        <taxon>Clupei</taxon>
        <taxon>Clupeiformes</taxon>
        <taxon>Denticipitoidei</taxon>
        <taxon>Denticipitidae</taxon>
        <taxon>Denticeps</taxon>
    </lineage>
</organism>
<dbReference type="PANTHER" id="PTHR46512:SF10">
    <property type="entry name" value="FK506-BINDING PROTEIN-LIKE"/>
    <property type="match status" value="1"/>
</dbReference>
<accession>A0AAY4AY51</accession>